<organism evidence="2 3">
    <name type="scientific">Flavobacterium humi</name>
    <dbReference type="NCBI Taxonomy" id="2562683"/>
    <lineage>
        <taxon>Bacteria</taxon>
        <taxon>Pseudomonadati</taxon>
        <taxon>Bacteroidota</taxon>
        <taxon>Flavobacteriia</taxon>
        <taxon>Flavobacteriales</taxon>
        <taxon>Flavobacteriaceae</taxon>
        <taxon>Flavobacterium</taxon>
    </lineage>
</organism>
<protein>
    <recommendedName>
        <fullName evidence="4">Quinol oxidase subunit 4</fullName>
    </recommendedName>
</protein>
<accession>A0A4Z0L875</accession>
<evidence type="ECO:0000313" key="2">
    <source>
        <dbReference type="EMBL" id="TGD58510.1"/>
    </source>
</evidence>
<name>A0A4Z0L875_9FLAO</name>
<comment type="caution">
    <text evidence="2">The sequence shown here is derived from an EMBL/GenBank/DDBJ whole genome shotgun (WGS) entry which is preliminary data.</text>
</comment>
<evidence type="ECO:0000313" key="3">
    <source>
        <dbReference type="Proteomes" id="UP000297407"/>
    </source>
</evidence>
<proteinExistence type="predicted"/>
<dbReference type="OrthoDB" id="680152at2"/>
<evidence type="ECO:0000256" key="1">
    <source>
        <dbReference type="SAM" id="MobiDB-lite"/>
    </source>
</evidence>
<keyword evidence="3" id="KW-1185">Reference proteome</keyword>
<dbReference type="PROSITE" id="PS51257">
    <property type="entry name" value="PROKAR_LIPOPROTEIN"/>
    <property type="match status" value="1"/>
</dbReference>
<evidence type="ECO:0008006" key="4">
    <source>
        <dbReference type="Google" id="ProtNLM"/>
    </source>
</evidence>
<feature type="region of interest" description="Disordered" evidence="1">
    <location>
        <begin position="43"/>
        <end position="76"/>
    </location>
</feature>
<dbReference type="Proteomes" id="UP000297407">
    <property type="component" value="Unassembled WGS sequence"/>
</dbReference>
<gene>
    <name evidence="2" type="ORF">E4635_06245</name>
</gene>
<dbReference type="EMBL" id="SRLH01000003">
    <property type="protein sequence ID" value="TGD58510.1"/>
    <property type="molecule type" value="Genomic_DNA"/>
</dbReference>
<sequence length="76" mass="8752">MKNSKPHFIIFLVTFLVASLGLTSCVVHEHHPHRHRTVIVKEKRIPPGQAKKRHGDRSARDHAPGHRKKDKIIIIE</sequence>
<dbReference type="AlphaFoldDB" id="A0A4Z0L875"/>
<dbReference type="RefSeq" id="WP_135525769.1">
    <property type="nucleotide sequence ID" value="NZ_SRLH01000003.1"/>
</dbReference>
<reference evidence="2 3" key="1">
    <citation type="submission" date="2019-04" db="EMBL/GenBank/DDBJ databases">
        <title>Flavobacterium sp. strain DS2-A Genome sequencing and assembly.</title>
        <authorList>
            <person name="Kim I."/>
        </authorList>
    </citation>
    <scope>NUCLEOTIDE SEQUENCE [LARGE SCALE GENOMIC DNA]</scope>
    <source>
        <strain evidence="2 3">DS2-A</strain>
    </source>
</reference>